<feature type="signal peptide" evidence="1">
    <location>
        <begin position="1"/>
        <end position="26"/>
    </location>
</feature>
<dbReference type="InterPro" id="IPR053169">
    <property type="entry name" value="MUG_Protein"/>
</dbReference>
<evidence type="ECO:0008006" key="4">
    <source>
        <dbReference type="Google" id="ProtNLM"/>
    </source>
</evidence>
<name>A0AAD9HX06_9PEZI</name>
<organism evidence="2 3">
    <name type="scientific">Phyllachora maydis</name>
    <dbReference type="NCBI Taxonomy" id="1825666"/>
    <lineage>
        <taxon>Eukaryota</taxon>
        <taxon>Fungi</taxon>
        <taxon>Dikarya</taxon>
        <taxon>Ascomycota</taxon>
        <taxon>Pezizomycotina</taxon>
        <taxon>Sordariomycetes</taxon>
        <taxon>Sordariomycetidae</taxon>
        <taxon>Phyllachorales</taxon>
        <taxon>Phyllachoraceae</taxon>
        <taxon>Phyllachora</taxon>
    </lineage>
</organism>
<dbReference type="InterPro" id="IPR005198">
    <property type="entry name" value="Glyco_hydro_76"/>
</dbReference>
<dbReference type="AlphaFoldDB" id="A0AAD9HX06"/>
<dbReference type="PANTHER" id="PTHR47791:SF1">
    <property type="entry name" value="ENDO MANNANASE, GH76 FAMILY (EUROFUNG)"/>
    <property type="match status" value="1"/>
</dbReference>
<evidence type="ECO:0000256" key="1">
    <source>
        <dbReference type="SAM" id="SignalP"/>
    </source>
</evidence>
<feature type="chain" id="PRO_5042017945" description="Glycoside hydrolase family 76 protein" evidence="1">
    <location>
        <begin position="27"/>
        <end position="396"/>
    </location>
</feature>
<comment type="caution">
    <text evidence="2">The sequence shown here is derived from an EMBL/GenBank/DDBJ whole genome shotgun (WGS) entry which is preliminary data.</text>
</comment>
<sequence>MVISGRGGLLARVSLVSSLLVPRASSASYASNGYDAVLALQAWYNQSTGLWETAGWWNSANCLTVLGDFALGNSSASNALSIPSIMTNTFTHAQGNRAVAQKSIATNGLVTSVYAVPTLAKRDGFAGFLNDYYDDEGWWALALIRAWDVTSDSSFLDMAENIFGNMMNGTDDTCGGGIWWSKSNTYKNAIANELYLSVAASLANRVSNSSVPYRDIAQKQWAWFQNSGLINSGHLINDGLAILANGTCINNGVTTWSYNQGVVLGGLVELARATNNTSLLAGPATEIALAAVAALSDANGTIHEAGGCEPNCGADGAQFKGIFLRNLHYLYRAHPAGLDAVRTAILHNADSIWAYDRDGPGRIGIDWAGPPSAGGGPNASTHSSGMDTIVGAMAVA</sequence>
<proteinExistence type="predicted"/>
<dbReference type="Gene3D" id="1.50.10.20">
    <property type="match status" value="1"/>
</dbReference>
<accession>A0AAD9HX06</accession>
<dbReference type="PANTHER" id="PTHR47791">
    <property type="entry name" value="MEIOTICALLY UP-REGULATED GENE 191 PROTEIN"/>
    <property type="match status" value="1"/>
</dbReference>
<dbReference type="EMBL" id="JAQQPM010000001">
    <property type="protein sequence ID" value="KAK2067033.1"/>
    <property type="molecule type" value="Genomic_DNA"/>
</dbReference>
<dbReference type="Pfam" id="PF03663">
    <property type="entry name" value="Glyco_hydro_76"/>
    <property type="match status" value="1"/>
</dbReference>
<reference evidence="2" key="1">
    <citation type="journal article" date="2023" name="Mol. Plant Microbe Interact.">
        <title>Elucidating the Obligate Nature and Biological Capacity of an Invasive Fungal Corn Pathogen.</title>
        <authorList>
            <person name="MacCready J.S."/>
            <person name="Roggenkamp E.M."/>
            <person name="Gdanetz K."/>
            <person name="Chilvers M.I."/>
        </authorList>
    </citation>
    <scope>NUCLEOTIDE SEQUENCE</scope>
    <source>
        <strain evidence="2">PM02</strain>
    </source>
</reference>
<evidence type="ECO:0000313" key="2">
    <source>
        <dbReference type="EMBL" id="KAK2067033.1"/>
    </source>
</evidence>
<dbReference type="Proteomes" id="UP001217918">
    <property type="component" value="Unassembled WGS sequence"/>
</dbReference>
<keyword evidence="1" id="KW-0732">Signal</keyword>
<dbReference type="SUPFAM" id="SSF48208">
    <property type="entry name" value="Six-hairpin glycosidases"/>
    <property type="match status" value="1"/>
</dbReference>
<keyword evidence="3" id="KW-1185">Reference proteome</keyword>
<dbReference type="InterPro" id="IPR008928">
    <property type="entry name" value="6-hairpin_glycosidase_sf"/>
</dbReference>
<gene>
    <name evidence="2" type="ORF">P8C59_000802</name>
</gene>
<dbReference type="GO" id="GO:0005975">
    <property type="term" value="P:carbohydrate metabolic process"/>
    <property type="evidence" value="ECO:0007669"/>
    <property type="project" value="InterPro"/>
</dbReference>
<protein>
    <recommendedName>
        <fullName evidence="4">Glycoside hydrolase family 76 protein</fullName>
    </recommendedName>
</protein>
<evidence type="ECO:0000313" key="3">
    <source>
        <dbReference type="Proteomes" id="UP001217918"/>
    </source>
</evidence>